<keyword evidence="2" id="KW-1185">Reference proteome</keyword>
<dbReference type="InterPro" id="IPR048000">
    <property type="entry name" value="TnsA-like"/>
</dbReference>
<reference evidence="1 2" key="1">
    <citation type="submission" date="2019-08" db="EMBL/GenBank/DDBJ databases">
        <title>Draft genome for granaticin producer strain Streptomyces parvus C05.</title>
        <authorList>
            <person name="Gonzalez-Pimentel J.L."/>
        </authorList>
    </citation>
    <scope>NUCLEOTIDE SEQUENCE [LARGE SCALE GENOMIC DNA]</scope>
    <source>
        <strain evidence="1 2">C05</strain>
    </source>
</reference>
<sequence>MAGQHVIRSRRERDAPVASIRYLDGTTRQVPLQQMRLQDFVESGPWRRVRAVHGMAHFSGDYASATTGGHVVYESRLELARLLLADFDPCVVGIYAQPLRMVARVDGKVRSHVPDFLLVTDSGLVRVVNVKPASRLENPRVAFALAWPGSLLEGLGWEYEVWSGAEPSLVENVRFLAAYRHRGVVPEADVERAWREVVDGEELAVAERRLAGDGEPEEARPALMALLWSGRLTTDLAAGPLSGECVLRRCG</sequence>
<protein>
    <submittedName>
        <fullName evidence="1">TnsA-like heteromeric transposase endonuclease subunit</fullName>
    </submittedName>
</protein>
<accession>A0A5D4JKU8</accession>
<keyword evidence="1" id="KW-0378">Hydrolase</keyword>
<dbReference type="GO" id="GO:0004519">
    <property type="term" value="F:endonuclease activity"/>
    <property type="evidence" value="ECO:0007669"/>
    <property type="project" value="UniProtKB-KW"/>
</dbReference>
<dbReference type="AlphaFoldDB" id="A0A5D4JKU8"/>
<keyword evidence="1" id="KW-0255">Endonuclease</keyword>
<keyword evidence="1" id="KW-0540">Nuclease</keyword>
<dbReference type="NCBIfam" id="NF033179">
    <property type="entry name" value="TnsA_like_Actin"/>
    <property type="match status" value="1"/>
</dbReference>
<comment type="caution">
    <text evidence="1">The sequence shown here is derived from an EMBL/GenBank/DDBJ whole genome shotgun (WGS) entry which is preliminary data.</text>
</comment>
<evidence type="ECO:0000313" key="1">
    <source>
        <dbReference type="EMBL" id="TYR64959.1"/>
    </source>
</evidence>
<name>A0A5D4JKU8_9ACTN</name>
<gene>
    <name evidence="1" type="ORF">FY004_08640</name>
</gene>
<proteinExistence type="predicted"/>
<organism evidence="1 2">
    <name type="scientific">Streptomyces parvus</name>
    <dbReference type="NCBI Taxonomy" id="66428"/>
    <lineage>
        <taxon>Bacteria</taxon>
        <taxon>Bacillati</taxon>
        <taxon>Actinomycetota</taxon>
        <taxon>Actinomycetes</taxon>
        <taxon>Kitasatosporales</taxon>
        <taxon>Streptomycetaceae</taxon>
        <taxon>Streptomyces</taxon>
    </lineage>
</organism>
<dbReference type="Proteomes" id="UP000323242">
    <property type="component" value="Unassembled WGS sequence"/>
</dbReference>
<evidence type="ECO:0000313" key="2">
    <source>
        <dbReference type="Proteomes" id="UP000323242"/>
    </source>
</evidence>
<dbReference type="EMBL" id="VSZQ01000034">
    <property type="protein sequence ID" value="TYR64959.1"/>
    <property type="molecule type" value="Genomic_DNA"/>
</dbReference>